<evidence type="ECO:0000256" key="1">
    <source>
        <dbReference type="SAM" id="MobiDB-lite"/>
    </source>
</evidence>
<evidence type="ECO:0000313" key="3">
    <source>
        <dbReference type="Proteomes" id="UP000835052"/>
    </source>
</evidence>
<feature type="compositionally biased region" description="Basic and acidic residues" evidence="1">
    <location>
        <begin position="107"/>
        <end position="117"/>
    </location>
</feature>
<evidence type="ECO:0000313" key="2">
    <source>
        <dbReference type="EMBL" id="CAD6197344.1"/>
    </source>
</evidence>
<dbReference type="EMBL" id="CAJGYM010000091">
    <property type="protein sequence ID" value="CAD6197344.1"/>
    <property type="molecule type" value="Genomic_DNA"/>
</dbReference>
<feature type="compositionally biased region" description="Basic residues" evidence="1">
    <location>
        <begin position="80"/>
        <end position="90"/>
    </location>
</feature>
<comment type="caution">
    <text evidence="2">The sequence shown here is derived from an EMBL/GenBank/DDBJ whole genome shotgun (WGS) entry which is preliminary data.</text>
</comment>
<feature type="region of interest" description="Disordered" evidence="1">
    <location>
        <begin position="73"/>
        <end position="138"/>
    </location>
</feature>
<dbReference type="AlphaFoldDB" id="A0A8S1HMX7"/>
<reference evidence="2" key="1">
    <citation type="submission" date="2020-10" db="EMBL/GenBank/DDBJ databases">
        <authorList>
            <person name="Kikuchi T."/>
        </authorList>
    </citation>
    <scope>NUCLEOTIDE SEQUENCE</scope>
    <source>
        <strain evidence="2">NKZ352</strain>
    </source>
</reference>
<accession>A0A8S1HMX7</accession>
<keyword evidence="3" id="KW-1185">Reference proteome</keyword>
<name>A0A8S1HMX7_9PELO</name>
<proteinExistence type="predicted"/>
<organism evidence="2 3">
    <name type="scientific">Caenorhabditis auriculariae</name>
    <dbReference type="NCBI Taxonomy" id="2777116"/>
    <lineage>
        <taxon>Eukaryota</taxon>
        <taxon>Metazoa</taxon>
        <taxon>Ecdysozoa</taxon>
        <taxon>Nematoda</taxon>
        <taxon>Chromadorea</taxon>
        <taxon>Rhabditida</taxon>
        <taxon>Rhabditina</taxon>
        <taxon>Rhabditomorpha</taxon>
        <taxon>Rhabditoidea</taxon>
        <taxon>Rhabditidae</taxon>
        <taxon>Peloderinae</taxon>
        <taxon>Caenorhabditis</taxon>
    </lineage>
</organism>
<sequence>MAHKIAVKPIYRSLLAEQLDLMVPMLRRESRFSYSFFSWPLCSPSFTPIPTGTILTIDNHPITTTTTITMITHDSGYPHKERHYKKKPHYRRDYSKSREYHHHRPSYHHEPSYKHYPEPSYQPHHPKPYRPEIVPYSG</sequence>
<dbReference type="Proteomes" id="UP000835052">
    <property type="component" value="Unassembled WGS sequence"/>
</dbReference>
<protein>
    <submittedName>
        <fullName evidence="2">Uncharacterized protein</fullName>
    </submittedName>
</protein>
<gene>
    <name evidence="2" type="ORF">CAUJ_LOCUS13253</name>
</gene>